<evidence type="ECO:0000256" key="1">
    <source>
        <dbReference type="SAM" id="MobiDB-lite"/>
    </source>
</evidence>
<evidence type="ECO:0000313" key="2">
    <source>
        <dbReference type="EMBL" id="ONK55358.1"/>
    </source>
</evidence>
<organism evidence="2 3">
    <name type="scientific">Asparagus officinalis</name>
    <name type="common">Garden asparagus</name>
    <dbReference type="NCBI Taxonomy" id="4686"/>
    <lineage>
        <taxon>Eukaryota</taxon>
        <taxon>Viridiplantae</taxon>
        <taxon>Streptophyta</taxon>
        <taxon>Embryophyta</taxon>
        <taxon>Tracheophyta</taxon>
        <taxon>Spermatophyta</taxon>
        <taxon>Magnoliopsida</taxon>
        <taxon>Liliopsida</taxon>
        <taxon>Asparagales</taxon>
        <taxon>Asparagaceae</taxon>
        <taxon>Asparagoideae</taxon>
        <taxon>Asparagus</taxon>
    </lineage>
</organism>
<evidence type="ECO:0000313" key="3">
    <source>
        <dbReference type="Proteomes" id="UP000243459"/>
    </source>
</evidence>
<sequence>MSNSAEALPRVSAIGHASGVGFSVPAREYHQFEESKEALFVEVGGGLEGLYDLPGAEFQTRYAPSHLKSPTKEKTEELARAGTFLESLRDVIAEQIRMSNYDPDFTNLPKHQREVEDRPSEEGVMKKAHLEEAEMIAGMIEGHTTSTLKLSLEVAPSIVPTTSATETFSN</sequence>
<reference evidence="3" key="1">
    <citation type="journal article" date="2017" name="Nat. Commun.">
        <title>The asparagus genome sheds light on the origin and evolution of a young Y chromosome.</title>
        <authorList>
            <person name="Harkess A."/>
            <person name="Zhou J."/>
            <person name="Xu C."/>
            <person name="Bowers J.E."/>
            <person name="Van der Hulst R."/>
            <person name="Ayyampalayam S."/>
            <person name="Mercati F."/>
            <person name="Riccardi P."/>
            <person name="McKain M.R."/>
            <person name="Kakrana A."/>
            <person name="Tang H."/>
            <person name="Ray J."/>
            <person name="Groenendijk J."/>
            <person name="Arikit S."/>
            <person name="Mathioni S.M."/>
            <person name="Nakano M."/>
            <person name="Shan H."/>
            <person name="Telgmann-Rauber A."/>
            <person name="Kanno A."/>
            <person name="Yue Z."/>
            <person name="Chen H."/>
            <person name="Li W."/>
            <person name="Chen Y."/>
            <person name="Xu X."/>
            <person name="Zhang Y."/>
            <person name="Luo S."/>
            <person name="Chen H."/>
            <person name="Gao J."/>
            <person name="Mao Z."/>
            <person name="Pires J.C."/>
            <person name="Luo M."/>
            <person name="Kudrna D."/>
            <person name="Wing R.A."/>
            <person name="Meyers B.C."/>
            <person name="Yi K."/>
            <person name="Kong H."/>
            <person name="Lavrijsen P."/>
            <person name="Sunseri F."/>
            <person name="Falavigna A."/>
            <person name="Ye Y."/>
            <person name="Leebens-Mack J.H."/>
            <person name="Chen G."/>
        </authorList>
    </citation>
    <scope>NUCLEOTIDE SEQUENCE [LARGE SCALE GENOMIC DNA]</scope>
    <source>
        <strain evidence="3">cv. DH0086</strain>
    </source>
</reference>
<proteinExistence type="predicted"/>
<dbReference type="AlphaFoldDB" id="A0A1R3L6V9"/>
<dbReference type="Gramene" id="ONK55358">
    <property type="protein sequence ID" value="ONK55358"/>
    <property type="gene ID" value="A4U43_UnF4350"/>
</dbReference>
<gene>
    <name evidence="2" type="ORF">A4U43_UnF4350</name>
</gene>
<name>A0A1R3L6V9_ASPOF</name>
<keyword evidence="3" id="KW-1185">Reference proteome</keyword>
<feature type="region of interest" description="Disordered" evidence="1">
    <location>
        <begin position="103"/>
        <end position="124"/>
    </location>
</feature>
<dbReference type="EMBL" id="KV863533">
    <property type="protein sequence ID" value="ONK55358.1"/>
    <property type="molecule type" value="Genomic_DNA"/>
</dbReference>
<accession>A0A1R3L6V9</accession>
<feature type="compositionally biased region" description="Basic and acidic residues" evidence="1">
    <location>
        <begin position="111"/>
        <end position="124"/>
    </location>
</feature>
<dbReference type="Proteomes" id="UP000243459">
    <property type="component" value="Unassembled WGS sequence"/>
</dbReference>
<protein>
    <submittedName>
        <fullName evidence="2">Uncharacterized protein</fullName>
    </submittedName>
</protein>